<dbReference type="InterPro" id="IPR038765">
    <property type="entry name" value="Papain-like_cys_pep_sf"/>
</dbReference>
<dbReference type="OrthoDB" id="205782at2759"/>
<dbReference type="PaxDb" id="4577-GRMZM2G178120_P01"/>
<dbReference type="Gene3D" id="3.90.70.10">
    <property type="entry name" value="Cysteine proteinases"/>
    <property type="match status" value="1"/>
</dbReference>
<dbReference type="FunCoup" id="A0A1D6PKI7">
    <property type="interactions" value="2667"/>
</dbReference>
<keyword evidence="2 4" id="KW-0378">Hydrolase</keyword>
<reference evidence="4" key="1">
    <citation type="submission" date="2015-12" db="EMBL/GenBank/DDBJ databases">
        <title>Update maize B73 reference genome by single molecule sequencing technologies.</title>
        <authorList>
            <consortium name="Maize Genome Sequencing Project"/>
            <person name="Ware D."/>
        </authorList>
    </citation>
    <scope>NUCLEOTIDE SEQUENCE</scope>
    <source>
        <tissue evidence="4">Seedling</tissue>
    </source>
</reference>
<dbReference type="PROSITE" id="PS50235">
    <property type="entry name" value="USP_3"/>
    <property type="match status" value="1"/>
</dbReference>
<dbReference type="PANTHER" id="PTHR22975">
    <property type="entry name" value="UBIQUITIN SPECIFIC PROTEINASE"/>
    <property type="match status" value="1"/>
</dbReference>
<dbReference type="Pfam" id="PF00443">
    <property type="entry name" value="UCH"/>
    <property type="match status" value="1"/>
</dbReference>
<dbReference type="InterPro" id="IPR011990">
    <property type="entry name" value="TPR-like_helical_dom_sf"/>
</dbReference>
<dbReference type="EMBL" id="CM000785">
    <property type="protein sequence ID" value="AQL09773.1"/>
    <property type="molecule type" value="Genomic_DNA"/>
</dbReference>
<feature type="compositionally biased region" description="Polar residues" evidence="3">
    <location>
        <begin position="261"/>
        <end position="289"/>
    </location>
</feature>
<evidence type="ECO:0000313" key="4">
    <source>
        <dbReference type="EMBL" id="AQL09773.1"/>
    </source>
</evidence>
<dbReference type="Pfam" id="PF04781">
    <property type="entry name" value="DUF627"/>
    <property type="match status" value="1"/>
</dbReference>
<dbReference type="InterPro" id="IPR006866">
    <property type="entry name" value="DUF627_N"/>
</dbReference>
<feature type="region of interest" description="Disordered" evidence="3">
    <location>
        <begin position="1"/>
        <end position="36"/>
    </location>
</feature>
<feature type="compositionally biased region" description="Polar residues" evidence="3">
    <location>
        <begin position="462"/>
        <end position="480"/>
    </location>
</feature>
<name>A0A1D6PKI7_MAIZE</name>
<feature type="compositionally biased region" description="Basic and acidic residues" evidence="3">
    <location>
        <begin position="230"/>
        <end position="245"/>
    </location>
</feature>
<dbReference type="InParanoid" id="A0A1D6PKI7"/>
<dbReference type="InterPro" id="IPR028889">
    <property type="entry name" value="USP"/>
</dbReference>
<feature type="compositionally biased region" description="Polar residues" evidence="3">
    <location>
        <begin position="1114"/>
        <end position="1133"/>
    </location>
</feature>
<feature type="region of interest" description="Disordered" evidence="3">
    <location>
        <begin position="449"/>
        <end position="483"/>
    </location>
</feature>
<evidence type="ECO:0000256" key="3">
    <source>
        <dbReference type="SAM" id="MobiDB-lite"/>
    </source>
</evidence>
<dbReference type="InterPro" id="IPR052398">
    <property type="entry name" value="Ubiquitin_hydrolase_53/54"/>
</dbReference>
<dbReference type="Gene3D" id="1.25.40.10">
    <property type="entry name" value="Tetratricopeptide repeat domain"/>
    <property type="match status" value="1"/>
</dbReference>
<keyword evidence="1" id="KW-0833">Ubl conjugation pathway</keyword>
<dbReference type="eggNOG" id="KOG1887">
    <property type="taxonomic scope" value="Eukaryota"/>
</dbReference>
<dbReference type="ExpressionAtlas" id="A0A1D6PKI7">
    <property type="expression patterns" value="baseline and differential"/>
</dbReference>
<feature type="compositionally biased region" description="Basic and acidic residues" evidence="3">
    <location>
        <begin position="895"/>
        <end position="910"/>
    </location>
</feature>
<dbReference type="STRING" id="4577.A0A1D6PKI7"/>
<dbReference type="PANTHER" id="PTHR22975:SF9">
    <property type="entry name" value="ECHINUS SPLICE FORM 3"/>
    <property type="match status" value="1"/>
</dbReference>
<feature type="compositionally biased region" description="Polar residues" evidence="3">
    <location>
        <begin position="927"/>
        <end position="937"/>
    </location>
</feature>
<dbReference type="GO" id="GO:0004843">
    <property type="term" value="F:cysteine-type deubiquitinase activity"/>
    <property type="evidence" value="ECO:0007669"/>
    <property type="project" value="InterPro"/>
</dbReference>
<protein>
    <submittedName>
        <fullName evidence="4">Ubiquitin carboxyl-terminal hydrolase-related protein</fullName>
    </submittedName>
</protein>
<evidence type="ECO:0000256" key="2">
    <source>
        <dbReference type="ARBA" id="ARBA00022801"/>
    </source>
</evidence>
<dbReference type="Pfam" id="PF04780">
    <property type="entry name" value="DUF629"/>
    <property type="match status" value="1"/>
</dbReference>
<dbReference type="IntAct" id="A0A1D6PKI7">
    <property type="interactions" value="11"/>
</dbReference>
<feature type="region of interest" description="Disordered" evidence="3">
    <location>
        <begin position="895"/>
        <end position="947"/>
    </location>
</feature>
<gene>
    <name evidence="4" type="ORF">ZEAMMB73_Zm00001d048442</name>
</gene>
<feature type="region of interest" description="Disordered" evidence="3">
    <location>
        <begin position="218"/>
        <end position="245"/>
    </location>
</feature>
<evidence type="ECO:0000256" key="1">
    <source>
        <dbReference type="ARBA" id="ARBA00022786"/>
    </source>
</evidence>
<sequence length="1526" mass="170396">MGRKKRTSTPNPTSPPSYAPRRPAGAKVAGNGGEDDGVRAEVEKALACLQRGNHARAVRLMRDAIAHHGEASTPLLLRAHGTVLARAASVLDDPAARARRHRAALQAAQRAVELAPDSIELSHFHAMLLFDAATDTRAYEEVVAECERGLSIEAPSDPAPHSLRLPGPDVDQVQSELRNLIQKANLASVSTWFKTLRSAGDDKFRLIPVHRFADEPMEARLVPSAPSPRRSNEIKKATKTSEERRQEIEVRLAAMRLLQQQKEQSNGVVSATPASSQSQGDEAPSSSLSLVGGHRADRRKGGSRKATGLSASERTDQARAYWGSIPVDQRLAFLNTSISELKSHYASAIHKEKDVASAASDVLNEVIRFANKHGNWEFMVCGRCRGQFTDVEAHRWHVMGEHVGLLSSELQEMVPQEIDADWVEMLIGWNWSPLDATAALKLFEEDQTDNLGTDRGKESDPTDNWSNKDNPDMSESSASPHNGECNGFGVVVREGDGTWPLSDDDERAKILERIHSLFKILVKNHNLSVCNLNRVIRFAVEELRGLSSGSLLLNHSLDKSPLCICFLEASSLWKVAKFLQDLVQASGINRNLENDGLGDRDSSPQNHNVLEKVILSSDSSELIIDGQTFGGKFDSESVDTDTLFSWLYAGSSIGEQLLAWNRMIDERSNQCMDLIRALGREFNNLQNSCERKLEQLRNEEAFISVEDLLCEEQTRREQVEQYGFQSFEEILRKRQAELLERNTEVQSDSNRSEIDAISAVLKKLHTSHFGYDDAFSGMAPRLFDLDGVEDEWRLHDFIHPNDSMVHTVISKMKEKVTVEISKIDAQIMRNLSVMRHLEHKLGPASALDYRMILLPLMRSFLQSHLGELVDKDAKERSDAAREAFLAELSLDAKKNASKGADMKQSHEKSKDKKKFKDSRKSKELKDSSWSNQSLIHQDSTDEGTSETSQMLADCDDLCCKCSTSEDYFNEQEEELRHRVQLEAEERKLEEALEYQRWIEEEAKQKHLAEQCRSTHASSVIGTASLSSTVSLNRDPDNHESALNNSSHTYLEGIKFGDFSYTENENNFSQKLNGIEFDSSDAHALTSSDMSVSMLTLKMNGVCNNAQPIKPLGNFGTQNPKRSSSEPQRYSQGHSAGIEKPNFEKVGSGAIPSTDVCIEDDFDKRFQEDLDEAVRQSLGCDAYPAGTVSTSNGTEVYGTGLKNAAGEYNCFLNVIIQSLWHIRRFRDEFLKTSLLHKHVEDPCAVCALYGIFIDLSKASKGQREAVAPTSLRIALSKSYPNSKFFQEGQMNDASEVLGVIFECLHKSYTSRTVYHGVSHEKNSIGSWDCANISCITHNLFGMDVYERMNCHNCKMESRQLKYTSFFHNINASSLRTAKMMCPDSSFDELLKVVIMNDQLACDQDVGGCGTPNHIDHILSNSPHVFTVVLGWQNNKERVDDISATLAGISTEIDISIFYRGLDQGGKHTLGSVVCYYGQHYHCFAFKDGRWVMYDDQTVKVIGSWGDVLVMCEKGHLQPQVLFFEAAN</sequence>
<dbReference type="OMA" id="TCAREEK"/>
<feature type="region of interest" description="Disordered" evidence="3">
    <location>
        <begin position="1109"/>
        <end position="1143"/>
    </location>
</feature>
<dbReference type="SUPFAM" id="SSF54001">
    <property type="entry name" value="Cysteine proteinases"/>
    <property type="match status" value="1"/>
</dbReference>
<dbReference type="CDD" id="cd02257">
    <property type="entry name" value="Peptidase_C19"/>
    <property type="match status" value="1"/>
</dbReference>
<dbReference type="InterPro" id="IPR006865">
    <property type="entry name" value="DUF629"/>
</dbReference>
<dbReference type="InterPro" id="IPR001394">
    <property type="entry name" value="Peptidase_C19_UCH"/>
</dbReference>
<accession>A0A1D6PKI7</accession>
<dbReference type="GO" id="GO:0016579">
    <property type="term" value="P:protein deubiquitination"/>
    <property type="evidence" value="ECO:0007669"/>
    <property type="project" value="InterPro"/>
</dbReference>
<proteinExistence type="predicted"/>
<feature type="region of interest" description="Disordered" evidence="3">
    <location>
        <begin position="261"/>
        <end position="313"/>
    </location>
</feature>
<organism evidence="4">
    <name type="scientific">Zea mays</name>
    <name type="common">Maize</name>
    <dbReference type="NCBI Taxonomy" id="4577"/>
    <lineage>
        <taxon>Eukaryota</taxon>
        <taxon>Viridiplantae</taxon>
        <taxon>Streptophyta</taxon>
        <taxon>Embryophyta</taxon>
        <taxon>Tracheophyta</taxon>
        <taxon>Spermatophyta</taxon>
        <taxon>Magnoliopsida</taxon>
        <taxon>Liliopsida</taxon>
        <taxon>Poales</taxon>
        <taxon>Poaceae</taxon>
        <taxon>PACMAD clade</taxon>
        <taxon>Panicoideae</taxon>
        <taxon>Andropogonodae</taxon>
        <taxon>Andropogoneae</taxon>
        <taxon>Tripsacinae</taxon>
        <taxon>Zea</taxon>
    </lineage>
</organism>